<dbReference type="InterPro" id="IPR043519">
    <property type="entry name" value="NT_sf"/>
</dbReference>
<reference evidence="2 3" key="1">
    <citation type="submission" date="2016-11" db="EMBL/GenBank/DDBJ databases">
        <title>Paenibacillus species isolates.</title>
        <authorList>
            <person name="Beno S.M."/>
        </authorList>
    </citation>
    <scope>NUCLEOTIDE SEQUENCE [LARGE SCALE GENOMIC DNA]</scope>
    <source>
        <strain evidence="2 3">FSL H7-0443</strain>
    </source>
</reference>
<dbReference type="Pfam" id="PF01909">
    <property type="entry name" value="NTP_transf_2"/>
    <property type="match status" value="1"/>
</dbReference>
<accession>A0A1R0ZFC7</accession>
<dbReference type="GO" id="GO:0016779">
    <property type="term" value="F:nucleotidyltransferase activity"/>
    <property type="evidence" value="ECO:0007669"/>
    <property type="project" value="InterPro"/>
</dbReference>
<dbReference type="Proteomes" id="UP000187425">
    <property type="component" value="Unassembled WGS sequence"/>
</dbReference>
<evidence type="ECO:0000313" key="3">
    <source>
        <dbReference type="Proteomes" id="UP000187425"/>
    </source>
</evidence>
<dbReference type="AlphaFoldDB" id="A0A1R0ZFC7"/>
<evidence type="ECO:0000259" key="1">
    <source>
        <dbReference type="Pfam" id="PF01909"/>
    </source>
</evidence>
<dbReference type="Gene3D" id="3.30.460.10">
    <property type="entry name" value="Beta Polymerase, domain 2"/>
    <property type="match status" value="1"/>
</dbReference>
<dbReference type="SUPFAM" id="SSF81301">
    <property type="entry name" value="Nucleotidyltransferase"/>
    <property type="match status" value="1"/>
</dbReference>
<comment type="caution">
    <text evidence="2">The sequence shown here is derived from an EMBL/GenBank/DDBJ whole genome shotgun (WGS) entry which is preliminary data.</text>
</comment>
<dbReference type="InterPro" id="IPR002934">
    <property type="entry name" value="Polymerase_NTP_transf_dom"/>
</dbReference>
<protein>
    <recommendedName>
        <fullName evidence="1">Polymerase nucleotidyl transferase domain-containing protein</fullName>
    </recommendedName>
</protein>
<gene>
    <name evidence="2" type="ORF">BSK65_16480</name>
</gene>
<evidence type="ECO:0000313" key="2">
    <source>
        <dbReference type="EMBL" id="OME68884.1"/>
    </source>
</evidence>
<feature type="domain" description="Polymerase nucleotidyl transferase" evidence="1">
    <location>
        <begin position="42"/>
        <end position="88"/>
    </location>
</feature>
<sequence length="294" mass="34455">MMMKSVLSDILLTPDKLLLHRELLEEIGKFITQEILNHPLLQEDRQRVSIILDGSTALGVVDGQSDVDIIIICEDESYNSINHRFEEKGLIPEHSSFFMDLRLPSGKTGHYTLHKISDIKEALMSGDMEWLWNASVSYIYYDLLDLKSLFHSYVPLQPEVLMKIRKNSYIQLRSYARSLDNPVVRGDAFPILFLAVSLYKEALRCAITIEGYPYPYDKWLVPVAQQTVVGRKILECAGDFWSYLREDESFAPMYQEDNNFVKMEKQFRKILLEEFRLRGIDEPWLIEWWKFLDE</sequence>
<proteinExistence type="predicted"/>
<dbReference type="EMBL" id="MPTW01000008">
    <property type="protein sequence ID" value="OME68884.1"/>
    <property type="molecule type" value="Genomic_DNA"/>
</dbReference>
<name>A0A1R0ZFC7_9BACL</name>
<dbReference type="RefSeq" id="WP_076285165.1">
    <property type="nucleotide sequence ID" value="NZ_MPTW01000008.1"/>
</dbReference>
<organism evidence="2 3">
    <name type="scientific">Paenibacillus odorifer</name>
    <dbReference type="NCBI Taxonomy" id="189426"/>
    <lineage>
        <taxon>Bacteria</taxon>
        <taxon>Bacillati</taxon>
        <taxon>Bacillota</taxon>
        <taxon>Bacilli</taxon>
        <taxon>Bacillales</taxon>
        <taxon>Paenibacillaceae</taxon>
        <taxon>Paenibacillus</taxon>
    </lineage>
</organism>